<dbReference type="AlphaFoldDB" id="A0A644X5G8"/>
<protein>
    <recommendedName>
        <fullName evidence="1">ABC-type glycine betaine transport system substrate-binding domain-containing protein</fullName>
    </recommendedName>
</protein>
<dbReference type="Gene3D" id="3.40.190.10">
    <property type="entry name" value="Periplasmic binding protein-like II"/>
    <property type="match status" value="1"/>
</dbReference>
<accession>A0A644X5G8</accession>
<dbReference type="EMBL" id="VSSQ01001563">
    <property type="protein sequence ID" value="MPM09384.1"/>
    <property type="molecule type" value="Genomic_DNA"/>
</dbReference>
<dbReference type="SUPFAM" id="SSF53850">
    <property type="entry name" value="Periplasmic binding protein-like II"/>
    <property type="match status" value="1"/>
</dbReference>
<gene>
    <name evidence="2" type="ORF">SDC9_55701</name>
</gene>
<dbReference type="Pfam" id="PF04069">
    <property type="entry name" value="OpuAC"/>
    <property type="match status" value="1"/>
</dbReference>
<reference evidence="2" key="1">
    <citation type="submission" date="2019-08" db="EMBL/GenBank/DDBJ databases">
        <authorList>
            <person name="Kucharzyk K."/>
            <person name="Murdoch R.W."/>
            <person name="Higgins S."/>
            <person name="Loffler F."/>
        </authorList>
    </citation>
    <scope>NUCLEOTIDE SEQUENCE</scope>
</reference>
<sequence>MKKYAFFVLLVLCLVPASVFGTPLQASGDEPPVVFADFSWDSVQFHNRVAGFILEHGFGKKVVYSFTEEVPGFLGLERGDFHLAMETWVDNSAPYWEKAEKNGRMISLGRNFQDAPQGWYVPTFLIKGDPSRGIEPSAPGLKSVSDLPRYWELFKDPEDETKGRFLNGPTGWHVSVTNAEKLQAYGLNEHFNNFHAGSASALAVGIASAYERGKAVLAYYWEPTPLLGKYDMTKLEEPPYDPEIFNTTGGCDFPACRVLKTGNTEFLEAEPEIRAFIERYTTTLELTNQALAFMEDNNLTHGEAAAAFLKKHPDLWRKWVGGPVAEKVAAALANSGN</sequence>
<organism evidence="2">
    <name type="scientific">bioreactor metagenome</name>
    <dbReference type="NCBI Taxonomy" id="1076179"/>
    <lineage>
        <taxon>unclassified sequences</taxon>
        <taxon>metagenomes</taxon>
        <taxon>ecological metagenomes</taxon>
    </lineage>
</organism>
<evidence type="ECO:0000259" key="1">
    <source>
        <dbReference type="Pfam" id="PF04069"/>
    </source>
</evidence>
<feature type="domain" description="ABC-type glycine betaine transport system substrate-binding" evidence="1">
    <location>
        <begin position="32"/>
        <end position="311"/>
    </location>
</feature>
<dbReference type="InterPro" id="IPR007210">
    <property type="entry name" value="ABC_Gly_betaine_transp_sub-bd"/>
</dbReference>
<dbReference type="GO" id="GO:0022857">
    <property type="term" value="F:transmembrane transporter activity"/>
    <property type="evidence" value="ECO:0007669"/>
    <property type="project" value="InterPro"/>
</dbReference>
<dbReference type="GO" id="GO:0043190">
    <property type="term" value="C:ATP-binding cassette (ABC) transporter complex"/>
    <property type="evidence" value="ECO:0007669"/>
    <property type="project" value="InterPro"/>
</dbReference>
<dbReference type="Gene3D" id="3.40.190.100">
    <property type="entry name" value="Glycine betaine-binding periplasmic protein, domain 2"/>
    <property type="match status" value="1"/>
</dbReference>
<name>A0A644X5G8_9ZZZZ</name>
<evidence type="ECO:0000313" key="2">
    <source>
        <dbReference type="EMBL" id="MPM09384.1"/>
    </source>
</evidence>
<dbReference type="CDD" id="cd13641">
    <property type="entry name" value="PBP2_HisX_like"/>
    <property type="match status" value="1"/>
</dbReference>
<proteinExistence type="predicted"/>
<comment type="caution">
    <text evidence="2">The sequence shown here is derived from an EMBL/GenBank/DDBJ whole genome shotgun (WGS) entry which is preliminary data.</text>
</comment>